<dbReference type="RefSeq" id="WP_379869314.1">
    <property type="nucleotide sequence ID" value="NZ_JBHTBH010000002.1"/>
</dbReference>
<reference evidence="2" key="1">
    <citation type="journal article" date="2019" name="Int. J. Syst. Evol. Microbiol.">
        <title>The Global Catalogue of Microorganisms (GCM) 10K type strain sequencing project: providing services to taxonomists for standard genome sequencing and annotation.</title>
        <authorList>
            <consortium name="The Broad Institute Genomics Platform"/>
            <consortium name="The Broad Institute Genome Sequencing Center for Infectious Disease"/>
            <person name="Wu L."/>
            <person name="Ma J."/>
        </authorList>
    </citation>
    <scope>NUCLEOTIDE SEQUENCE [LARGE SCALE GENOMIC DNA]</scope>
    <source>
        <strain evidence="2">CGMCC 4.7382</strain>
    </source>
</reference>
<dbReference type="Gene3D" id="6.20.20.10">
    <property type="match status" value="1"/>
</dbReference>
<dbReference type="Proteomes" id="UP001596540">
    <property type="component" value="Unassembled WGS sequence"/>
</dbReference>
<evidence type="ECO:0000313" key="1">
    <source>
        <dbReference type="EMBL" id="MFC7327143.1"/>
    </source>
</evidence>
<keyword evidence="2" id="KW-1185">Reference proteome</keyword>
<gene>
    <name evidence="1" type="ORF">ACFQRF_05255</name>
</gene>
<proteinExistence type="predicted"/>
<accession>A0ABW2KD01</accession>
<evidence type="ECO:0008006" key="3">
    <source>
        <dbReference type="Google" id="ProtNLM"/>
    </source>
</evidence>
<dbReference type="SUPFAM" id="SSF57938">
    <property type="entry name" value="DnaJ/Hsp40 cysteine-rich domain"/>
    <property type="match status" value="1"/>
</dbReference>
<dbReference type="EMBL" id="JBHTBH010000002">
    <property type="protein sequence ID" value="MFC7327143.1"/>
    <property type="molecule type" value="Genomic_DNA"/>
</dbReference>
<evidence type="ECO:0000313" key="2">
    <source>
        <dbReference type="Proteomes" id="UP001596540"/>
    </source>
</evidence>
<dbReference type="InterPro" id="IPR036410">
    <property type="entry name" value="HSP_DnaJ_Cys-rich_dom_sf"/>
</dbReference>
<organism evidence="1 2">
    <name type="scientific">Marinactinospora rubrisoli</name>
    <dbReference type="NCBI Taxonomy" id="2715399"/>
    <lineage>
        <taxon>Bacteria</taxon>
        <taxon>Bacillati</taxon>
        <taxon>Actinomycetota</taxon>
        <taxon>Actinomycetes</taxon>
        <taxon>Streptosporangiales</taxon>
        <taxon>Nocardiopsidaceae</taxon>
        <taxon>Marinactinospora</taxon>
    </lineage>
</organism>
<sequence>MGKHSKQVKCSVCGGDGEVVVYHDGSKESFPCQACNGTGWV</sequence>
<protein>
    <recommendedName>
        <fullName evidence="3">Molecular chaperone DnaJ</fullName>
    </recommendedName>
</protein>
<name>A0ABW2KD01_9ACTN</name>
<comment type="caution">
    <text evidence="1">The sequence shown here is derived from an EMBL/GenBank/DDBJ whole genome shotgun (WGS) entry which is preliminary data.</text>
</comment>